<reference evidence="3 4" key="1">
    <citation type="submission" date="2018-08" db="EMBL/GenBank/DDBJ databases">
        <title>Actinomadura jelena sp. nov., a novel Actinomycete isolated from soil in Chad.</title>
        <authorList>
            <person name="Shi L."/>
        </authorList>
    </citation>
    <scope>NUCLEOTIDE SEQUENCE [LARGE SCALE GENOMIC DNA]</scope>
    <source>
        <strain evidence="3 4">NEAU-G17</strain>
    </source>
</reference>
<dbReference type="AlphaFoldDB" id="A0A372JP01"/>
<evidence type="ECO:0000313" key="4">
    <source>
        <dbReference type="Proteomes" id="UP000261811"/>
    </source>
</evidence>
<accession>A0A372JP01</accession>
<dbReference type="InterPro" id="IPR001387">
    <property type="entry name" value="Cro/C1-type_HTH"/>
</dbReference>
<name>A0A372JP01_9ACTN</name>
<dbReference type="GO" id="GO:0003677">
    <property type="term" value="F:DNA binding"/>
    <property type="evidence" value="ECO:0007669"/>
    <property type="project" value="InterPro"/>
</dbReference>
<evidence type="ECO:0000256" key="1">
    <source>
        <dbReference type="SAM" id="MobiDB-lite"/>
    </source>
</evidence>
<evidence type="ECO:0000259" key="2">
    <source>
        <dbReference type="Pfam" id="PF19054"/>
    </source>
</evidence>
<feature type="compositionally biased region" description="Basic and acidic residues" evidence="1">
    <location>
        <begin position="89"/>
        <end position="98"/>
    </location>
</feature>
<dbReference type="Proteomes" id="UP000261811">
    <property type="component" value="Unassembled WGS sequence"/>
</dbReference>
<dbReference type="Gene3D" id="1.10.260.40">
    <property type="entry name" value="lambda repressor-like DNA-binding domains"/>
    <property type="match status" value="1"/>
</dbReference>
<dbReference type="SUPFAM" id="SSF47413">
    <property type="entry name" value="lambda repressor-like DNA-binding domains"/>
    <property type="match status" value="1"/>
</dbReference>
<feature type="compositionally biased region" description="Low complexity" evidence="1">
    <location>
        <begin position="7"/>
        <end position="23"/>
    </location>
</feature>
<dbReference type="Pfam" id="PF13560">
    <property type="entry name" value="HTH_31"/>
    <property type="match status" value="1"/>
</dbReference>
<dbReference type="InterPro" id="IPR043917">
    <property type="entry name" value="DUF5753"/>
</dbReference>
<keyword evidence="4" id="KW-1185">Reference proteome</keyword>
<protein>
    <recommendedName>
        <fullName evidence="2">DUF5753 domain-containing protein</fullName>
    </recommendedName>
</protein>
<feature type="region of interest" description="Disordered" evidence="1">
    <location>
        <begin position="1"/>
        <end position="154"/>
    </location>
</feature>
<gene>
    <name evidence="3" type="ORF">DZF91_10130</name>
</gene>
<proteinExistence type="predicted"/>
<feature type="non-terminal residue" evidence="3">
    <location>
        <position position="1"/>
    </location>
</feature>
<organism evidence="3 4">
    <name type="scientific">Actinomadura logoneensis</name>
    <dbReference type="NCBI Taxonomy" id="2293572"/>
    <lineage>
        <taxon>Bacteria</taxon>
        <taxon>Bacillati</taxon>
        <taxon>Actinomycetota</taxon>
        <taxon>Actinomycetes</taxon>
        <taxon>Streptosporangiales</taxon>
        <taxon>Thermomonosporaceae</taxon>
        <taxon>Actinomadura</taxon>
    </lineage>
</organism>
<dbReference type="EMBL" id="QURH01000190">
    <property type="protein sequence ID" value="RFU41742.1"/>
    <property type="molecule type" value="Genomic_DNA"/>
</dbReference>
<dbReference type="InterPro" id="IPR010982">
    <property type="entry name" value="Lambda_DNA-bd_dom_sf"/>
</dbReference>
<evidence type="ECO:0000313" key="3">
    <source>
        <dbReference type="EMBL" id="RFU41742.1"/>
    </source>
</evidence>
<feature type="compositionally biased region" description="Low complexity" evidence="1">
    <location>
        <begin position="36"/>
        <end position="58"/>
    </location>
</feature>
<comment type="caution">
    <text evidence="3">The sequence shown here is derived from an EMBL/GenBank/DDBJ whole genome shotgun (WGS) entry which is preliminary data.</text>
</comment>
<dbReference type="Pfam" id="PF19054">
    <property type="entry name" value="DUF5753"/>
    <property type="match status" value="1"/>
</dbReference>
<feature type="domain" description="DUF5753" evidence="2">
    <location>
        <begin position="238"/>
        <end position="412"/>
    </location>
</feature>
<dbReference type="CDD" id="cd00093">
    <property type="entry name" value="HTH_XRE"/>
    <property type="match status" value="1"/>
</dbReference>
<sequence length="420" mass="45991">RRRGMPADRAASRSGRAPSPSGPDHGEPSARPRPHPSATSAARSSSAVSQSNASFSCSRSIGSGPRSAHHRFLSLRMNPQPGKSASSEASRDSSEAEHASMATGPSVQEDDRFRAPSLAPPGYSQQRTHHSPHGTPAPRGDTPMADDPSYTRDPLLRSFGRVMRSHREAAGLSRPQLADELGCGATWIEKLETGRKPPSEATADDCDFRFGTTRTRTFWTMWDEIKREGKHVAVPPGFERYVDLEGRAVAVRKFDTMAVPGLLQTPAYARAVLSLRESLEVLDDRTEARLARQNILSREGPPRLWFVLEEAVLRRPIGGSAVMREQLEWLVHLSTTKQFINVRVLPFAAMNAGAVEGSFTILTMGNGDEIGYHEGPEISNVIDDPAIVSEYALRWDEVVSEAMTGSQSHEFILAAAEEYK</sequence>